<dbReference type="FunFam" id="1.50.10.10:FF:000020">
    <property type="entry name" value="Endoglucanase"/>
    <property type="match status" value="1"/>
</dbReference>
<reference evidence="10 11" key="1">
    <citation type="submission" date="2024-11" db="EMBL/GenBank/DDBJ databases">
        <title>A near-complete genome assembly of Cinchona calisaya.</title>
        <authorList>
            <person name="Lian D.C."/>
            <person name="Zhao X.W."/>
            <person name="Wei L."/>
        </authorList>
    </citation>
    <scope>NUCLEOTIDE SEQUENCE [LARGE SCALE GENOMIC DNA]</scope>
    <source>
        <tissue evidence="10">Nenye</tissue>
    </source>
</reference>
<proteinExistence type="inferred from homology"/>
<dbReference type="InterPro" id="IPR008928">
    <property type="entry name" value="6-hairpin_glycosidase_sf"/>
</dbReference>
<evidence type="ECO:0000256" key="2">
    <source>
        <dbReference type="ARBA" id="ARBA00007072"/>
    </source>
</evidence>
<name>A0ABD3A8L3_9GENT</name>
<evidence type="ECO:0000256" key="8">
    <source>
        <dbReference type="ARBA" id="ARBA00023326"/>
    </source>
</evidence>
<evidence type="ECO:0000256" key="4">
    <source>
        <dbReference type="ARBA" id="ARBA00022801"/>
    </source>
</evidence>
<dbReference type="Gene3D" id="1.50.10.10">
    <property type="match status" value="1"/>
</dbReference>
<dbReference type="EC" id="3.2.1.4" evidence="3"/>
<keyword evidence="6" id="KW-0119">Carbohydrate metabolism</keyword>
<dbReference type="EMBL" id="JBJUIK010000005">
    <property type="protein sequence ID" value="KAL3528054.1"/>
    <property type="molecule type" value="Genomic_DNA"/>
</dbReference>
<comment type="similarity">
    <text evidence="2">Belongs to the glycosyl hydrolase 9 (cellulase E) family.</text>
</comment>
<evidence type="ECO:0000256" key="7">
    <source>
        <dbReference type="ARBA" id="ARBA00023295"/>
    </source>
</evidence>
<accession>A0ABD3A8L3</accession>
<keyword evidence="7" id="KW-0326">Glycosidase</keyword>
<dbReference type="GO" id="GO:0008810">
    <property type="term" value="F:cellulase activity"/>
    <property type="evidence" value="ECO:0007669"/>
    <property type="project" value="UniProtKB-EC"/>
</dbReference>
<sequence length="518" mass="58600">MEEKKKCKSLKHPMFIQQWLALVSIFSLLPFSQCFDYGEALSKSILYYEAQRSGYLPYNQRVTWRHHSGLADGLEEGVDLIGGYYDAGDNIKFGLPMAFTITMLSWSVMQYQEQIAAAGEFSHALEAIKWGTDYLIKAHSEPNVLWVQVGDGEMDHQCWQRPEDVKTSGRAYKIDEENPGSDAAGETAAALAAASLLFRKINPHYSHILLEHAQQLFEFGDKFRGKYDNSVEVVKGYYPSTSGYKDELLWAALWLYKATDKVDYLNYALENAESFGGTTWSIREFSWDIKYAGVQVIAAMLPKEKNEEYNHILQQYRSKAEHYICANLNKNENASNVPRTPGGLLYTRKWNPLQYVSTATFLLIAYSDHLKATNQNLYCKGVPVTADEIFATAKFQIDYILGSNPIGMSYLVGYGSTCPKRVHHRGASIEGYDKNKGYIGCMEGFKNWFRRQDSNPNVLVGALVGGPDKDDQFSDQRGNFRQSEACTYNSAPLIGLFAKLHALERNYSTINFPLFSSN</sequence>
<gene>
    <name evidence="10" type="ORF">ACH5RR_012710</name>
</gene>
<keyword evidence="11" id="KW-1185">Reference proteome</keyword>
<feature type="domain" description="Glycoside hydrolase family 9" evidence="9">
    <location>
        <begin position="37"/>
        <end position="496"/>
    </location>
</feature>
<evidence type="ECO:0000259" key="9">
    <source>
        <dbReference type="Pfam" id="PF00759"/>
    </source>
</evidence>
<dbReference type="InterPro" id="IPR012341">
    <property type="entry name" value="6hp_glycosidase-like_sf"/>
</dbReference>
<organism evidence="10 11">
    <name type="scientific">Cinchona calisaya</name>
    <dbReference type="NCBI Taxonomy" id="153742"/>
    <lineage>
        <taxon>Eukaryota</taxon>
        <taxon>Viridiplantae</taxon>
        <taxon>Streptophyta</taxon>
        <taxon>Embryophyta</taxon>
        <taxon>Tracheophyta</taxon>
        <taxon>Spermatophyta</taxon>
        <taxon>Magnoliopsida</taxon>
        <taxon>eudicotyledons</taxon>
        <taxon>Gunneridae</taxon>
        <taxon>Pentapetalae</taxon>
        <taxon>asterids</taxon>
        <taxon>lamiids</taxon>
        <taxon>Gentianales</taxon>
        <taxon>Rubiaceae</taxon>
        <taxon>Cinchonoideae</taxon>
        <taxon>Cinchoneae</taxon>
        <taxon>Cinchona</taxon>
    </lineage>
</organism>
<keyword evidence="8" id="KW-0624">Polysaccharide degradation</keyword>
<evidence type="ECO:0000313" key="11">
    <source>
        <dbReference type="Proteomes" id="UP001630127"/>
    </source>
</evidence>
<dbReference type="Proteomes" id="UP001630127">
    <property type="component" value="Unassembled WGS sequence"/>
</dbReference>
<keyword evidence="5" id="KW-0136">Cellulose degradation</keyword>
<comment type="caution">
    <text evidence="10">The sequence shown here is derived from an EMBL/GenBank/DDBJ whole genome shotgun (WGS) entry which is preliminary data.</text>
</comment>
<dbReference type="Pfam" id="PF00759">
    <property type="entry name" value="Glyco_hydro_9"/>
    <property type="match status" value="1"/>
</dbReference>
<keyword evidence="4" id="KW-0378">Hydrolase</keyword>
<dbReference type="InterPro" id="IPR001701">
    <property type="entry name" value="Glyco_hydro_9"/>
</dbReference>
<dbReference type="AlphaFoldDB" id="A0ABD3A8L3"/>
<evidence type="ECO:0000256" key="3">
    <source>
        <dbReference type="ARBA" id="ARBA00012601"/>
    </source>
</evidence>
<evidence type="ECO:0000256" key="5">
    <source>
        <dbReference type="ARBA" id="ARBA00023001"/>
    </source>
</evidence>
<comment type="catalytic activity">
    <reaction evidence="1">
        <text>Endohydrolysis of (1-&gt;4)-beta-D-glucosidic linkages in cellulose, lichenin and cereal beta-D-glucans.</text>
        <dbReference type="EC" id="3.2.1.4"/>
    </reaction>
</comment>
<evidence type="ECO:0000313" key="10">
    <source>
        <dbReference type="EMBL" id="KAL3528054.1"/>
    </source>
</evidence>
<dbReference type="PANTHER" id="PTHR22298">
    <property type="entry name" value="ENDO-1,4-BETA-GLUCANASE"/>
    <property type="match status" value="1"/>
</dbReference>
<evidence type="ECO:0000256" key="6">
    <source>
        <dbReference type="ARBA" id="ARBA00023277"/>
    </source>
</evidence>
<dbReference type="SUPFAM" id="SSF48208">
    <property type="entry name" value="Six-hairpin glycosidases"/>
    <property type="match status" value="1"/>
</dbReference>
<dbReference type="GO" id="GO:0030245">
    <property type="term" value="P:cellulose catabolic process"/>
    <property type="evidence" value="ECO:0007669"/>
    <property type="project" value="UniProtKB-KW"/>
</dbReference>
<protein>
    <recommendedName>
        <fullName evidence="3">cellulase</fullName>
        <ecNumber evidence="3">3.2.1.4</ecNumber>
    </recommendedName>
</protein>
<evidence type="ECO:0000256" key="1">
    <source>
        <dbReference type="ARBA" id="ARBA00000966"/>
    </source>
</evidence>